<dbReference type="RefSeq" id="WP_192598545.1">
    <property type="nucleotide sequence ID" value="NZ_JADBEL010000008.1"/>
</dbReference>
<evidence type="ECO:0000313" key="1">
    <source>
        <dbReference type="EMBL" id="MBE1554795.1"/>
    </source>
</evidence>
<gene>
    <name evidence="1" type="ORF">H4683_001873</name>
</gene>
<keyword evidence="2" id="KW-1185">Reference proteome</keyword>
<evidence type="ECO:0000313" key="2">
    <source>
        <dbReference type="Proteomes" id="UP000658225"/>
    </source>
</evidence>
<protein>
    <submittedName>
        <fullName evidence="1">Uncharacterized protein</fullName>
    </submittedName>
</protein>
<sequence length="78" mass="9046">MKVYDVCNVTDRDLFEKCFEKLKKIEDFNPEGKVLEDVDGSLLAVFKYQGTKVVLLNDEQIGALYIKSEMDIEHLIFN</sequence>
<proteinExistence type="predicted"/>
<organism evidence="1 2">
    <name type="scientific">Sporosarcina limicola</name>
    <dbReference type="NCBI Taxonomy" id="34101"/>
    <lineage>
        <taxon>Bacteria</taxon>
        <taxon>Bacillati</taxon>
        <taxon>Bacillota</taxon>
        <taxon>Bacilli</taxon>
        <taxon>Bacillales</taxon>
        <taxon>Caryophanaceae</taxon>
        <taxon>Sporosarcina</taxon>
    </lineage>
</organism>
<accession>A0A927MHL9</accession>
<comment type="caution">
    <text evidence="1">The sequence shown here is derived from an EMBL/GenBank/DDBJ whole genome shotgun (WGS) entry which is preliminary data.</text>
</comment>
<dbReference type="Proteomes" id="UP000658225">
    <property type="component" value="Unassembled WGS sequence"/>
</dbReference>
<dbReference type="AlphaFoldDB" id="A0A927MHL9"/>
<reference evidence="1" key="1">
    <citation type="submission" date="2020-10" db="EMBL/GenBank/DDBJ databases">
        <title>Genomic Encyclopedia of Type Strains, Phase IV (KMG-IV): sequencing the most valuable type-strain genomes for metagenomic binning, comparative biology and taxonomic classification.</title>
        <authorList>
            <person name="Goeker M."/>
        </authorList>
    </citation>
    <scope>NUCLEOTIDE SEQUENCE</scope>
    <source>
        <strain evidence="1">DSM 13886</strain>
    </source>
</reference>
<name>A0A927MHL9_9BACL</name>
<dbReference type="EMBL" id="JADBEL010000008">
    <property type="protein sequence ID" value="MBE1554795.1"/>
    <property type="molecule type" value="Genomic_DNA"/>
</dbReference>